<evidence type="ECO:0000313" key="11">
    <source>
        <dbReference type="EMBL" id="MCB8880030.1"/>
    </source>
</evidence>
<dbReference type="Proteomes" id="UP000721844">
    <property type="component" value="Unassembled WGS sequence"/>
</dbReference>
<dbReference type="PANTHER" id="PTHR30616">
    <property type="entry name" value="UNCHARACTERIZED PROTEIN YFIH"/>
    <property type="match status" value="1"/>
</dbReference>
<keyword evidence="4" id="KW-0479">Metal-binding</keyword>
<evidence type="ECO:0000313" key="12">
    <source>
        <dbReference type="Proteomes" id="UP000721844"/>
    </source>
</evidence>
<dbReference type="InterPro" id="IPR038371">
    <property type="entry name" value="Cu_polyphenol_OxRdtase_sf"/>
</dbReference>
<evidence type="ECO:0000256" key="1">
    <source>
        <dbReference type="ARBA" id="ARBA00000553"/>
    </source>
</evidence>
<comment type="catalytic activity">
    <reaction evidence="9">
        <text>S-methyl-5'-thioadenosine + phosphate = 5-(methylsulfanyl)-alpha-D-ribose 1-phosphate + adenine</text>
        <dbReference type="Rhea" id="RHEA:11852"/>
        <dbReference type="ChEBI" id="CHEBI:16708"/>
        <dbReference type="ChEBI" id="CHEBI:17509"/>
        <dbReference type="ChEBI" id="CHEBI:43474"/>
        <dbReference type="ChEBI" id="CHEBI:58533"/>
        <dbReference type="EC" id="2.4.2.28"/>
    </reaction>
    <physiologicalReaction direction="left-to-right" evidence="9">
        <dbReference type="Rhea" id="RHEA:11853"/>
    </physiologicalReaction>
</comment>
<comment type="caution">
    <text evidence="11">The sequence shown here is derived from an EMBL/GenBank/DDBJ whole genome shotgun (WGS) entry which is preliminary data.</text>
</comment>
<dbReference type="InterPro" id="IPR003730">
    <property type="entry name" value="Cu_polyphenol_OxRdtase"/>
</dbReference>
<organism evidence="11 12">
    <name type="scientific">Acidisoma cellulosilyticum</name>
    <dbReference type="NCBI Taxonomy" id="2802395"/>
    <lineage>
        <taxon>Bacteria</taxon>
        <taxon>Pseudomonadati</taxon>
        <taxon>Pseudomonadota</taxon>
        <taxon>Alphaproteobacteria</taxon>
        <taxon>Acetobacterales</taxon>
        <taxon>Acidocellaceae</taxon>
        <taxon>Acidisoma</taxon>
    </lineage>
</organism>
<dbReference type="Pfam" id="PF02578">
    <property type="entry name" value="Cu-oxidase_4"/>
    <property type="match status" value="1"/>
</dbReference>
<reference evidence="11 12" key="1">
    <citation type="journal article" date="2021" name="Microorganisms">
        <title>Acidisoma silvae sp. nov. and Acidisomacellulosilytica sp. nov., Two Acidophilic Bacteria Isolated from Decaying Wood, Hydrolyzing Cellulose and Producing Poly-3-hydroxybutyrate.</title>
        <authorList>
            <person name="Mieszkin S."/>
            <person name="Pouder E."/>
            <person name="Uroz S."/>
            <person name="Simon-Colin C."/>
            <person name="Alain K."/>
        </authorList>
    </citation>
    <scope>NUCLEOTIDE SEQUENCE [LARGE SCALE GENOMIC DNA]</scope>
    <source>
        <strain evidence="11 12">HW T5.17</strain>
    </source>
</reference>
<proteinExistence type="inferred from homology"/>
<dbReference type="RefSeq" id="WP_227306638.1">
    <property type="nucleotide sequence ID" value="NZ_JAESVA010000002.1"/>
</dbReference>
<protein>
    <recommendedName>
        <fullName evidence="10">Purine nucleoside phosphorylase</fullName>
    </recommendedName>
</protein>
<name>A0A963YZQ1_9PROT</name>
<comment type="similarity">
    <text evidence="2 10">Belongs to the purine nucleoside phosphorylase YfiH/LACC1 family.</text>
</comment>
<dbReference type="CDD" id="cd16833">
    <property type="entry name" value="YfiH"/>
    <property type="match status" value="1"/>
</dbReference>
<evidence type="ECO:0000256" key="6">
    <source>
        <dbReference type="ARBA" id="ARBA00022833"/>
    </source>
</evidence>
<comment type="catalytic activity">
    <reaction evidence="8">
        <text>adenosine + phosphate = alpha-D-ribose 1-phosphate + adenine</text>
        <dbReference type="Rhea" id="RHEA:27642"/>
        <dbReference type="ChEBI" id="CHEBI:16335"/>
        <dbReference type="ChEBI" id="CHEBI:16708"/>
        <dbReference type="ChEBI" id="CHEBI:43474"/>
        <dbReference type="ChEBI" id="CHEBI:57720"/>
        <dbReference type="EC" id="2.4.2.1"/>
    </reaction>
    <physiologicalReaction direction="left-to-right" evidence="8">
        <dbReference type="Rhea" id="RHEA:27643"/>
    </physiologicalReaction>
</comment>
<comment type="catalytic activity">
    <reaction evidence="7">
        <text>adenosine + H2O + H(+) = inosine + NH4(+)</text>
        <dbReference type="Rhea" id="RHEA:24408"/>
        <dbReference type="ChEBI" id="CHEBI:15377"/>
        <dbReference type="ChEBI" id="CHEBI:15378"/>
        <dbReference type="ChEBI" id="CHEBI:16335"/>
        <dbReference type="ChEBI" id="CHEBI:17596"/>
        <dbReference type="ChEBI" id="CHEBI:28938"/>
        <dbReference type="EC" id="3.5.4.4"/>
    </reaction>
    <physiologicalReaction direction="left-to-right" evidence="7">
        <dbReference type="Rhea" id="RHEA:24409"/>
    </physiologicalReaction>
</comment>
<evidence type="ECO:0000256" key="10">
    <source>
        <dbReference type="RuleBase" id="RU361274"/>
    </source>
</evidence>
<sequence length="254" mass="26025">MTLPVVTAPSLPVPHGFFTRAGGVSTGPYASLNCSLSGGDDRAAVLENRARVALTLGARPENLVGLTQVHGIDVATVTTPWAPGDGPRADAMVTKTPGIALGIVTADCGPILFADAEAGIVGAAHAGWRGAVAGILEATIDAMLALGAERSRIAAVVGPCIRQPSYEVAADLRDAVLAHHAADARFFTPGRPERWMFDLSGYCAARLTQAGVGHVSITPGDTAAEADLFFSHRRRTLSGGGSIGHQISGILCDA</sequence>
<evidence type="ECO:0000256" key="8">
    <source>
        <dbReference type="ARBA" id="ARBA00048968"/>
    </source>
</evidence>
<dbReference type="EMBL" id="JAESVA010000002">
    <property type="protein sequence ID" value="MCB8880030.1"/>
    <property type="molecule type" value="Genomic_DNA"/>
</dbReference>
<comment type="catalytic activity">
    <reaction evidence="1">
        <text>inosine + phosphate = alpha-D-ribose 1-phosphate + hypoxanthine</text>
        <dbReference type="Rhea" id="RHEA:27646"/>
        <dbReference type="ChEBI" id="CHEBI:17368"/>
        <dbReference type="ChEBI" id="CHEBI:17596"/>
        <dbReference type="ChEBI" id="CHEBI:43474"/>
        <dbReference type="ChEBI" id="CHEBI:57720"/>
        <dbReference type="EC" id="2.4.2.1"/>
    </reaction>
    <physiologicalReaction direction="left-to-right" evidence="1">
        <dbReference type="Rhea" id="RHEA:27647"/>
    </physiologicalReaction>
</comment>
<dbReference type="GO" id="GO:0017061">
    <property type="term" value="F:S-methyl-5-thioadenosine phosphorylase activity"/>
    <property type="evidence" value="ECO:0007669"/>
    <property type="project" value="UniProtKB-EC"/>
</dbReference>
<evidence type="ECO:0000256" key="7">
    <source>
        <dbReference type="ARBA" id="ARBA00047989"/>
    </source>
</evidence>
<evidence type="ECO:0000256" key="9">
    <source>
        <dbReference type="ARBA" id="ARBA00049893"/>
    </source>
</evidence>
<dbReference type="SUPFAM" id="SSF64438">
    <property type="entry name" value="CNF1/YfiH-like putative cysteine hydrolases"/>
    <property type="match status" value="1"/>
</dbReference>
<keyword evidence="3" id="KW-0808">Transferase</keyword>
<keyword evidence="12" id="KW-1185">Reference proteome</keyword>
<dbReference type="InterPro" id="IPR011324">
    <property type="entry name" value="Cytotoxic_necrot_fac-like_cat"/>
</dbReference>
<evidence type="ECO:0000256" key="4">
    <source>
        <dbReference type="ARBA" id="ARBA00022723"/>
    </source>
</evidence>
<keyword evidence="6" id="KW-0862">Zinc</keyword>
<dbReference type="NCBIfam" id="TIGR00726">
    <property type="entry name" value="peptidoglycan editing factor PgeF"/>
    <property type="match status" value="1"/>
</dbReference>
<accession>A0A963YZQ1</accession>
<keyword evidence="5" id="KW-0378">Hydrolase</keyword>
<dbReference type="PANTHER" id="PTHR30616:SF2">
    <property type="entry name" value="PURINE NUCLEOSIDE PHOSPHORYLASE LACC1"/>
    <property type="match status" value="1"/>
</dbReference>
<dbReference type="Gene3D" id="3.60.140.10">
    <property type="entry name" value="CNF1/YfiH-like putative cysteine hydrolases"/>
    <property type="match status" value="1"/>
</dbReference>
<evidence type="ECO:0000256" key="2">
    <source>
        <dbReference type="ARBA" id="ARBA00007353"/>
    </source>
</evidence>
<dbReference type="GO" id="GO:0016787">
    <property type="term" value="F:hydrolase activity"/>
    <property type="evidence" value="ECO:0007669"/>
    <property type="project" value="UniProtKB-KW"/>
</dbReference>
<evidence type="ECO:0000256" key="5">
    <source>
        <dbReference type="ARBA" id="ARBA00022801"/>
    </source>
</evidence>
<evidence type="ECO:0000256" key="3">
    <source>
        <dbReference type="ARBA" id="ARBA00022679"/>
    </source>
</evidence>
<dbReference type="GO" id="GO:0005507">
    <property type="term" value="F:copper ion binding"/>
    <property type="evidence" value="ECO:0007669"/>
    <property type="project" value="TreeGrafter"/>
</dbReference>
<gene>
    <name evidence="11" type="primary">pgeF</name>
    <name evidence="11" type="ORF">ACELLULO517_07275</name>
</gene>
<dbReference type="AlphaFoldDB" id="A0A963YZQ1"/>